<dbReference type="GO" id="GO:0036064">
    <property type="term" value="C:ciliary basal body"/>
    <property type="evidence" value="ECO:0007669"/>
    <property type="project" value="TreeGrafter"/>
</dbReference>
<sequence length="275" mass="31867">MPKPQVHGEYSDTDSAVTEHDECGEESDIPVASRLEEPCEEFEGKTSIIKWSGPNKKFPLIHFSPHILLLALPPESKSEADKYHLTYKFVKTECKLVRSILSVHCFREVHPNSSNFNLMWTGSHIKPHTLRGLQDFQKINHFPRSYELTRKDKLYKNIQRMQHSKRSLMSFNAAFLKDRKPWIVKPVASSRGRGIYLVNHPSHVPLDDNLLVSKYISNPLLVDGFKFDLRLYIGVTCYDPVRVYLYEEGLTRWVDIQLKYSATYFAVLTLLLVTK</sequence>
<evidence type="ECO:0000256" key="1">
    <source>
        <dbReference type="ARBA" id="ARBA00006820"/>
    </source>
</evidence>
<dbReference type="EMBL" id="MU827303">
    <property type="protein sequence ID" value="KAJ7365454.1"/>
    <property type="molecule type" value="Genomic_DNA"/>
</dbReference>
<evidence type="ECO:0000313" key="9">
    <source>
        <dbReference type="Proteomes" id="UP001163046"/>
    </source>
</evidence>
<dbReference type="AlphaFoldDB" id="A0A9W9YVG8"/>
<feature type="region of interest" description="Disordered" evidence="7">
    <location>
        <begin position="1"/>
        <end position="28"/>
    </location>
</feature>
<evidence type="ECO:0000313" key="8">
    <source>
        <dbReference type="EMBL" id="KAJ7365454.1"/>
    </source>
</evidence>
<dbReference type="OrthoDB" id="2016263at2759"/>
<comment type="similarity">
    <text evidence="1">Belongs to the tubulin--tyrosine ligase family.</text>
</comment>
<name>A0A9W9YVG8_9CNID</name>
<comment type="caution">
    <text evidence="8">The sequence shown here is derived from an EMBL/GenBank/DDBJ whole genome shotgun (WGS) entry which is preliminary data.</text>
</comment>
<dbReference type="Pfam" id="PF03133">
    <property type="entry name" value="TTL"/>
    <property type="match status" value="1"/>
</dbReference>
<evidence type="ECO:0000256" key="6">
    <source>
        <dbReference type="ARBA" id="ARBA00049274"/>
    </source>
</evidence>
<dbReference type="GO" id="GO:0015631">
    <property type="term" value="F:tubulin binding"/>
    <property type="evidence" value="ECO:0007669"/>
    <property type="project" value="TreeGrafter"/>
</dbReference>
<keyword evidence="9" id="KW-1185">Reference proteome</keyword>
<dbReference type="GO" id="GO:0000226">
    <property type="term" value="P:microtubule cytoskeleton organization"/>
    <property type="evidence" value="ECO:0007669"/>
    <property type="project" value="TreeGrafter"/>
</dbReference>
<proteinExistence type="inferred from homology"/>
<dbReference type="InterPro" id="IPR004344">
    <property type="entry name" value="TTL/TTLL_fam"/>
</dbReference>
<dbReference type="SUPFAM" id="SSF56059">
    <property type="entry name" value="Glutathione synthetase ATP-binding domain-like"/>
    <property type="match status" value="1"/>
</dbReference>
<evidence type="ECO:0000256" key="5">
    <source>
        <dbReference type="ARBA" id="ARBA00041448"/>
    </source>
</evidence>
<protein>
    <recommendedName>
        <fullName evidence="5">Tubulin--tyrosine ligase-like protein 5</fullName>
    </recommendedName>
</protein>
<dbReference type="Gene3D" id="3.30.470.20">
    <property type="entry name" value="ATP-grasp fold, B domain"/>
    <property type="match status" value="1"/>
</dbReference>
<comment type="catalytic activity">
    <reaction evidence="6">
        <text>L-glutamyl-[protein] + L-glutamate + ATP = gamma-L-glutamyl-L-glutamyl-[protein] + ADP + phosphate + H(+)</text>
        <dbReference type="Rhea" id="RHEA:60144"/>
        <dbReference type="Rhea" id="RHEA-COMP:10208"/>
        <dbReference type="Rhea" id="RHEA-COMP:15517"/>
        <dbReference type="ChEBI" id="CHEBI:15378"/>
        <dbReference type="ChEBI" id="CHEBI:29973"/>
        <dbReference type="ChEBI" id="CHEBI:29985"/>
        <dbReference type="ChEBI" id="CHEBI:30616"/>
        <dbReference type="ChEBI" id="CHEBI:43474"/>
        <dbReference type="ChEBI" id="CHEBI:143622"/>
        <dbReference type="ChEBI" id="CHEBI:456216"/>
    </reaction>
    <physiologicalReaction direction="left-to-right" evidence="6">
        <dbReference type="Rhea" id="RHEA:60145"/>
    </physiologicalReaction>
</comment>
<gene>
    <name evidence="8" type="primary">TTLL5_1</name>
    <name evidence="8" type="ORF">OS493_005562</name>
</gene>
<evidence type="ECO:0000256" key="4">
    <source>
        <dbReference type="ARBA" id="ARBA00022840"/>
    </source>
</evidence>
<dbReference type="PANTHER" id="PTHR12241:SF145">
    <property type="entry name" value="TUBULIN POLYGLUTAMYLASE TTLL5"/>
    <property type="match status" value="1"/>
</dbReference>
<accession>A0A9W9YVG8</accession>
<dbReference type="GO" id="GO:0070740">
    <property type="term" value="F:tubulin-glutamic acid ligase activity"/>
    <property type="evidence" value="ECO:0007669"/>
    <property type="project" value="TreeGrafter"/>
</dbReference>
<reference evidence="8" key="1">
    <citation type="submission" date="2023-01" db="EMBL/GenBank/DDBJ databases">
        <title>Genome assembly of the deep-sea coral Lophelia pertusa.</title>
        <authorList>
            <person name="Herrera S."/>
            <person name="Cordes E."/>
        </authorList>
    </citation>
    <scope>NUCLEOTIDE SEQUENCE</scope>
    <source>
        <strain evidence="8">USNM1676648</strain>
        <tissue evidence="8">Polyp</tissue>
    </source>
</reference>
<keyword evidence="4" id="KW-0067">ATP-binding</keyword>
<evidence type="ECO:0000256" key="2">
    <source>
        <dbReference type="ARBA" id="ARBA00022598"/>
    </source>
</evidence>
<dbReference type="PROSITE" id="PS51221">
    <property type="entry name" value="TTL"/>
    <property type="match status" value="1"/>
</dbReference>
<dbReference type="PANTHER" id="PTHR12241">
    <property type="entry name" value="TUBULIN POLYGLUTAMYLASE"/>
    <property type="match status" value="1"/>
</dbReference>
<dbReference type="GO" id="GO:0005524">
    <property type="term" value="F:ATP binding"/>
    <property type="evidence" value="ECO:0007669"/>
    <property type="project" value="UniProtKB-KW"/>
</dbReference>
<evidence type="ECO:0000256" key="7">
    <source>
        <dbReference type="SAM" id="MobiDB-lite"/>
    </source>
</evidence>
<organism evidence="8 9">
    <name type="scientific">Desmophyllum pertusum</name>
    <dbReference type="NCBI Taxonomy" id="174260"/>
    <lineage>
        <taxon>Eukaryota</taxon>
        <taxon>Metazoa</taxon>
        <taxon>Cnidaria</taxon>
        <taxon>Anthozoa</taxon>
        <taxon>Hexacorallia</taxon>
        <taxon>Scleractinia</taxon>
        <taxon>Caryophylliina</taxon>
        <taxon>Caryophylliidae</taxon>
        <taxon>Desmophyllum</taxon>
    </lineage>
</organism>
<evidence type="ECO:0000256" key="3">
    <source>
        <dbReference type="ARBA" id="ARBA00022741"/>
    </source>
</evidence>
<dbReference type="Proteomes" id="UP001163046">
    <property type="component" value="Unassembled WGS sequence"/>
</dbReference>
<keyword evidence="3" id="KW-0547">Nucleotide-binding</keyword>
<keyword evidence="2" id="KW-0436">Ligase</keyword>